<evidence type="ECO:0000256" key="2">
    <source>
        <dbReference type="RuleBase" id="RU003875"/>
    </source>
</evidence>
<dbReference type="InterPro" id="IPR012347">
    <property type="entry name" value="Ferritin-like"/>
</dbReference>
<dbReference type="InterPro" id="IPR023188">
    <property type="entry name" value="DPS_DNA-bd_CS"/>
</dbReference>
<dbReference type="PROSITE" id="PS00819">
    <property type="entry name" value="DPS_2"/>
    <property type="match status" value="1"/>
</dbReference>
<dbReference type="PIRSF" id="PIRSF005900">
    <property type="entry name" value="Dps"/>
    <property type="match status" value="1"/>
</dbReference>
<dbReference type="Gene3D" id="1.20.1260.10">
    <property type="match status" value="1"/>
</dbReference>
<dbReference type="Pfam" id="PF00210">
    <property type="entry name" value="Ferritin"/>
    <property type="match status" value="1"/>
</dbReference>
<proteinExistence type="inferred from homology"/>
<sequence length="158" mass="17282">MGKSPIQSPLSEADKEITGNALQATLVDLVDLSLIAKQAHWNVVGANFRSVHLQLDELVDTARQYVDEVAERANAIGVSPNGQAKAVVESSGLPDYPDNWQSVESTVAAIVGILAALIERLRKRIDETDKSDLVTQDLIIAITQELEKAHWMWQAQQA</sequence>
<dbReference type="GO" id="GO:0008199">
    <property type="term" value="F:ferric iron binding"/>
    <property type="evidence" value="ECO:0007669"/>
    <property type="project" value="InterPro"/>
</dbReference>
<evidence type="ECO:0000256" key="1">
    <source>
        <dbReference type="ARBA" id="ARBA00009497"/>
    </source>
</evidence>
<dbReference type="Proteomes" id="UP000028492">
    <property type="component" value="Chromosome"/>
</dbReference>
<feature type="domain" description="Ferritin/DPS" evidence="3">
    <location>
        <begin position="20"/>
        <end position="156"/>
    </location>
</feature>
<dbReference type="STRING" id="208439.AJAP_39850"/>
<keyword evidence="5" id="KW-1185">Reference proteome</keyword>
<dbReference type="eggNOG" id="COG0783">
    <property type="taxonomic scope" value="Bacteria"/>
</dbReference>
<dbReference type="PANTHER" id="PTHR42932">
    <property type="entry name" value="GENERAL STRESS PROTEIN 20U"/>
    <property type="match status" value="1"/>
</dbReference>
<protein>
    <submittedName>
        <fullName evidence="4">Starvation-inducible DNA protecting protein</fullName>
    </submittedName>
</protein>
<evidence type="ECO:0000313" key="5">
    <source>
        <dbReference type="Proteomes" id="UP000028492"/>
    </source>
</evidence>
<dbReference type="RefSeq" id="WP_038521101.1">
    <property type="nucleotide sequence ID" value="NZ_CP008953.1"/>
</dbReference>
<dbReference type="KEGG" id="aja:AJAP_39850"/>
<dbReference type="AlphaFoldDB" id="A0A075V8D2"/>
<evidence type="ECO:0000313" key="4">
    <source>
        <dbReference type="EMBL" id="AIG80749.1"/>
    </source>
</evidence>
<dbReference type="InterPro" id="IPR002177">
    <property type="entry name" value="DPS_DNA-bd"/>
</dbReference>
<dbReference type="CDD" id="cd01043">
    <property type="entry name" value="DPS"/>
    <property type="match status" value="1"/>
</dbReference>
<accession>A0A075V8D2</accession>
<dbReference type="PROSITE" id="PS00818">
    <property type="entry name" value="DPS_1"/>
    <property type="match status" value="1"/>
</dbReference>
<dbReference type="GO" id="GO:0016722">
    <property type="term" value="F:oxidoreductase activity, acting on metal ions"/>
    <property type="evidence" value="ECO:0007669"/>
    <property type="project" value="InterPro"/>
</dbReference>
<name>A0A075V8D2_9PSEU</name>
<dbReference type="HOGENOM" id="CLU_098183_1_3_11"/>
<dbReference type="SUPFAM" id="SSF47240">
    <property type="entry name" value="Ferritin-like"/>
    <property type="match status" value="1"/>
</dbReference>
<dbReference type="InterPro" id="IPR008331">
    <property type="entry name" value="Ferritin_DPS_dom"/>
</dbReference>
<dbReference type="PANTHER" id="PTHR42932:SF2">
    <property type="entry name" value="DNA PROTECTION DURING STARVATION PROTEIN 1"/>
    <property type="match status" value="1"/>
</dbReference>
<comment type="similarity">
    <text evidence="1 2">Belongs to the Dps family.</text>
</comment>
<dbReference type="PRINTS" id="PR01346">
    <property type="entry name" value="HELNAPAPROT"/>
</dbReference>
<evidence type="ECO:0000259" key="3">
    <source>
        <dbReference type="Pfam" id="PF00210"/>
    </source>
</evidence>
<reference evidence="4 5" key="1">
    <citation type="journal article" date="2014" name="J. Biotechnol.">
        <title>Complete genome sequence of the actinobacterium Amycolatopsis japonica MG417-CF17(T) (=DSM 44213T) producing (S,S)-N,N'-ethylenediaminedisuccinic acid.</title>
        <authorList>
            <person name="Stegmann E."/>
            <person name="Albersmeier A."/>
            <person name="Spohn M."/>
            <person name="Gert H."/>
            <person name="Weber T."/>
            <person name="Wohlleben W."/>
            <person name="Kalinowski J."/>
            <person name="Ruckert C."/>
        </authorList>
    </citation>
    <scope>NUCLEOTIDE SEQUENCE [LARGE SCALE GENOMIC DNA]</scope>
    <source>
        <strain evidence="5">MG417-CF17 (DSM 44213)</strain>
    </source>
</reference>
<dbReference type="InterPro" id="IPR009078">
    <property type="entry name" value="Ferritin-like_SF"/>
</dbReference>
<organism evidence="4 5">
    <name type="scientific">Amycolatopsis japonica</name>
    <dbReference type="NCBI Taxonomy" id="208439"/>
    <lineage>
        <taxon>Bacteria</taxon>
        <taxon>Bacillati</taxon>
        <taxon>Actinomycetota</taxon>
        <taxon>Actinomycetes</taxon>
        <taxon>Pseudonocardiales</taxon>
        <taxon>Pseudonocardiaceae</taxon>
        <taxon>Amycolatopsis</taxon>
        <taxon>Amycolatopsis japonica group</taxon>
    </lineage>
</organism>
<gene>
    <name evidence="4" type="primary">dps</name>
    <name evidence="4" type="ORF">AJAP_39850</name>
</gene>
<dbReference type="EMBL" id="CP008953">
    <property type="protein sequence ID" value="AIG80749.1"/>
    <property type="molecule type" value="Genomic_DNA"/>
</dbReference>